<keyword evidence="3" id="KW-1185">Reference proteome</keyword>
<reference evidence="2" key="1">
    <citation type="submission" date="2022-07" db="EMBL/GenBank/DDBJ databases">
        <title>Draft genome sequence of Zalerion maritima ATCC 34329, a (micro)plastics degrading marine fungus.</title>
        <authorList>
            <person name="Paco A."/>
            <person name="Goncalves M.F.M."/>
            <person name="Rocha-Santos T.A.P."/>
            <person name="Alves A."/>
        </authorList>
    </citation>
    <scope>NUCLEOTIDE SEQUENCE</scope>
    <source>
        <strain evidence="2">ATCC 34329</strain>
    </source>
</reference>
<dbReference type="InterPro" id="IPR045518">
    <property type="entry name" value="2EXR"/>
</dbReference>
<gene>
    <name evidence="2" type="ORF">MKZ38_004909</name>
</gene>
<dbReference type="Proteomes" id="UP001201980">
    <property type="component" value="Unassembled WGS sequence"/>
</dbReference>
<name>A0AAD5S461_9PEZI</name>
<dbReference type="EMBL" id="JAKWBI020000028">
    <property type="protein sequence ID" value="KAJ2905615.1"/>
    <property type="molecule type" value="Genomic_DNA"/>
</dbReference>
<protein>
    <recommendedName>
        <fullName evidence="1">2EXR domain-containing protein</fullName>
    </recommendedName>
</protein>
<proteinExistence type="predicted"/>
<evidence type="ECO:0000313" key="3">
    <source>
        <dbReference type="Proteomes" id="UP001201980"/>
    </source>
</evidence>
<sequence length="324" mass="37312">MSCSPPLPSPPSFSRFPNLPFELREEIWKLSLEPEQQGRHWYNNSVRYAHNLCLLYKVDFSRGIGPPDSLDEFEVAADRDRLLQSTEPSRVLLSTCRDSRNAVKRAMPAEVRLYRRDAEGGRPTNGIVRFHPVWDQVVLSTHIGDMTHFQKLLRQCPDKDVLTKRFGLPTTSRRFGLEPTNDMGLTVVGDEVYIGEKWISWMPAWWGNPSSSNEQKDKKPQLRLPLCYIVLAHMCPQECGKGKEIREFVRRSPRGVRIDSLQSLLKLSISVYLKNIGQRLPWEGQYTADKPEVLCGECGLPYDADIMEQWMNKSSWMYWGVGPQ</sequence>
<accession>A0AAD5S461</accession>
<comment type="caution">
    <text evidence="2">The sequence shown here is derived from an EMBL/GenBank/DDBJ whole genome shotgun (WGS) entry which is preliminary data.</text>
</comment>
<evidence type="ECO:0000313" key="2">
    <source>
        <dbReference type="EMBL" id="KAJ2905615.1"/>
    </source>
</evidence>
<evidence type="ECO:0000259" key="1">
    <source>
        <dbReference type="Pfam" id="PF20150"/>
    </source>
</evidence>
<dbReference type="Pfam" id="PF20150">
    <property type="entry name" value="2EXR"/>
    <property type="match status" value="1"/>
</dbReference>
<feature type="domain" description="2EXR" evidence="1">
    <location>
        <begin position="13"/>
        <end position="135"/>
    </location>
</feature>
<organism evidence="2 3">
    <name type="scientific">Zalerion maritima</name>
    <dbReference type="NCBI Taxonomy" id="339359"/>
    <lineage>
        <taxon>Eukaryota</taxon>
        <taxon>Fungi</taxon>
        <taxon>Dikarya</taxon>
        <taxon>Ascomycota</taxon>
        <taxon>Pezizomycotina</taxon>
        <taxon>Sordariomycetes</taxon>
        <taxon>Lulworthiomycetidae</taxon>
        <taxon>Lulworthiales</taxon>
        <taxon>Lulworthiaceae</taxon>
        <taxon>Zalerion</taxon>
    </lineage>
</organism>
<dbReference type="AlphaFoldDB" id="A0AAD5S461"/>